<keyword evidence="2" id="KW-1133">Transmembrane helix</keyword>
<proteinExistence type="predicted"/>
<comment type="caution">
    <text evidence="3">The sequence shown here is derived from an EMBL/GenBank/DDBJ whole genome shotgun (WGS) entry which is preliminary data.</text>
</comment>
<evidence type="ECO:0000256" key="1">
    <source>
        <dbReference type="SAM" id="MobiDB-lite"/>
    </source>
</evidence>
<protein>
    <submittedName>
        <fullName evidence="3">Uncharacterized protein</fullName>
    </submittedName>
</protein>
<evidence type="ECO:0000313" key="4">
    <source>
        <dbReference type="Proteomes" id="UP001634007"/>
    </source>
</evidence>
<accession>A0ABD3LPV5</accession>
<evidence type="ECO:0000256" key="2">
    <source>
        <dbReference type="SAM" id="Phobius"/>
    </source>
</evidence>
<sequence>MGYDHTHHFSTATIVFLISILFVVSSNLDLALAARPLPEEGWSKNISNSRIESLRRGPVPPSSSSSCTNIPGQNRGKCTLSGMNVAGRAFARGPRSTFPAAVMAKI</sequence>
<reference evidence="3 4" key="1">
    <citation type="submission" date="2024-11" db="EMBL/GenBank/DDBJ databases">
        <title>Chromosome-level genome assembly of Eucalyptus globulus Labill. provides insights into its genome evolution.</title>
        <authorList>
            <person name="Li X."/>
        </authorList>
    </citation>
    <scope>NUCLEOTIDE SEQUENCE [LARGE SCALE GENOMIC DNA]</scope>
    <source>
        <strain evidence="3">CL2024</strain>
        <tissue evidence="3">Fresh tender leaves</tissue>
    </source>
</reference>
<evidence type="ECO:0000313" key="3">
    <source>
        <dbReference type="EMBL" id="KAL3750390.1"/>
    </source>
</evidence>
<keyword evidence="2" id="KW-0812">Transmembrane</keyword>
<feature type="region of interest" description="Disordered" evidence="1">
    <location>
        <begin position="51"/>
        <end position="73"/>
    </location>
</feature>
<dbReference type="PANTHER" id="PTHR33592:SF10">
    <property type="entry name" value="TRANSMEMBRANE PROTEIN"/>
    <property type="match status" value="1"/>
</dbReference>
<feature type="transmembrane region" description="Helical" evidence="2">
    <location>
        <begin position="12"/>
        <end position="34"/>
    </location>
</feature>
<dbReference type="Proteomes" id="UP001634007">
    <property type="component" value="Unassembled WGS sequence"/>
</dbReference>
<keyword evidence="2" id="KW-0472">Membrane</keyword>
<organism evidence="3 4">
    <name type="scientific">Eucalyptus globulus</name>
    <name type="common">Tasmanian blue gum</name>
    <dbReference type="NCBI Taxonomy" id="34317"/>
    <lineage>
        <taxon>Eukaryota</taxon>
        <taxon>Viridiplantae</taxon>
        <taxon>Streptophyta</taxon>
        <taxon>Embryophyta</taxon>
        <taxon>Tracheophyta</taxon>
        <taxon>Spermatophyta</taxon>
        <taxon>Magnoliopsida</taxon>
        <taxon>eudicotyledons</taxon>
        <taxon>Gunneridae</taxon>
        <taxon>Pentapetalae</taxon>
        <taxon>rosids</taxon>
        <taxon>malvids</taxon>
        <taxon>Myrtales</taxon>
        <taxon>Myrtaceae</taxon>
        <taxon>Myrtoideae</taxon>
        <taxon>Eucalypteae</taxon>
        <taxon>Eucalyptus</taxon>
    </lineage>
</organism>
<dbReference type="AlphaFoldDB" id="A0ABD3LPV5"/>
<gene>
    <name evidence="3" type="ORF">ACJRO7_011399</name>
</gene>
<name>A0ABD3LPV5_EUCGL</name>
<dbReference type="EMBL" id="JBJKBG010000002">
    <property type="protein sequence ID" value="KAL3750390.1"/>
    <property type="molecule type" value="Genomic_DNA"/>
</dbReference>
<dbReference type="PANTHER" id="PTHR33592">
    <property type="entry name" value="TRANSMEMBRANE PROTEIN"/>
    <property type="match status" value="1"/>
</dbReference>
<keyword evidence="4" id="KW-1185">Reference proteome</keyword>